<evidence type="ECO:0000313" key="1">
    <source>
        <dbReference type="EMBL" id="OCK84835.1"/>
    </source>
</evidence>
<name>A0A8E2EIX5_9PEZI</name>
<dbReference type="AlphaFoldDB" id="A0A8E2EIX5"/>
<proteinExistence type="predicted"/>
<protein>
    <submittedName>
        <fullName evidence="1">Uncharacterized protein</fullName>
    </submittedName>
</protein>
<dbReference type="Proteomes" id="UP000250266">
    <property type="component" value="Unassembled WGS sequence"/>
</dbReference>
<accession>A0A8E2EIX5</accession>
<keyword evidence="2" id="KW-1185">Reference proteome</keyword>
<gene>
    <name evidence="1" type="ORF">K432DRAFT_378184</name>
</gene>
<dbReference type="EMBL" id="KV744829">
    <property type="protein sequence ID" value="OCK84835.1"/>
    <property type="molecule type" value="Genomic_DNA"/>
</dbReference>
<organism evidence="1 2">
    <name type="scientific">Lepidopterella palustris CBS 459.81</name>
    <dbReference type="NCBI Taxonomy" id="1314670"/>
    <lineage>
        <taxon>Eukaryota</taxon>
        <taxon>Fungi</taxon>
        <taxon>Dikarya</taxon>
        <taxon>Ascomycota</taxon>
        <taxon>Pezizomycotina</taxon>
        <taxon>Dothideomycetes</taxon>
        <taxon>Pleosporomycetidae</taxon>
        <taxon>Mytilinidiales</taxon>
        <taxon>Argynnaceae</taxon>
        <taxon>Lepidopterella</taxon>
    </lineage>
</organism>
<evidence type="ECO:0000313" key="2">
    <source>
        <dbReference type="Proteomes" id="UP000250266"/>
    </source>
</evidence>
<sequence>MLENTRWTLRTFYRTPPSETFSPTFWHSRLLTIASISPSITLSTCFSASVVVAPSHLCQAHVWSCDCGHDTPVARTHVPCVAVTSTRPATPSELSV</sequence>
<reference evidence="1 2" key="1">
    <citation type="journal article" date="2016" name="Nat. Commun.">
        <title>Ectomycorrhizal ecology is imprinted in the genome of the dominant symbiotic fungus Cenococcum geophilum.</title>
        <authorList>
            <consortium name="DOE Joint Genome Institute"/>
            <person name="Peter M."/>
            <person name="Kohler A."/>
            <person name="Ohm R.A."/>
            <person name="Kuo A."/>
            <person name="Krutzmann J."/>
            <person name="Morin E."/>
            <person name="Arend M."/>
            <person name="Barry K.W."/>
            <person name="Binder M."/>
            <person name="Choi C."/>
            <person name="Clum A."/>
            <person name="Copeland A."/>
            <person name="Grisel N."/>
            <person name="Haridas S."/>
            <person name="Kipfer T."/>
            <person name="LaButti K."/>
            <person name="Lindquist E."/>
            <person name="Lipzen A."/>
            <person name="Maire R."/>
            <person name="Meier B."/>
            <person name="Mihaltcheva S."/>
            <person name="Molinier V."/>
            <person name="Murat C."/>
            <person name="Poggeler S."/>
            <person name="Quandt C.A."/>
            <person name="Sperisen C."/>
            <person name="Tritt A."/>
            <person name="Tisserant E."/>
            <person name="Crous P.W."/>
            <person name="Henrissat B."/>
            <person name="Nehls U."/>
            <person name="Egli S."/>
            <person name="Spatafora J.W."/>
            <person name="Grigoriev I.V."/>
            <person name="Martin F.M."/>
        </authorList>
    </citation>
    <scope>NUCLEOTIDE SEQUENCE [LARGE SCALE GENOMIC DNA]</scope>
    <source>
        <strain evidence="1 2">CBS 459.81</strain>
    </source>
</reference>